<evidence type="ECO:0000256" key="1">
    <source>
        <dbReference type="SAM" id="MobiDB-lite"/>
    </source>
</evidence>
<dbReference type="Proteomes" id="UP001151760">
    <property type="component" value="Unassembled WGS sequence"/>
</dbReference>
<feature type="region of interest" description="Disordered" evidence="1">
    <location>
        <begin position="233"/>
        <end position="267"/>
    </location>
</feature>
<feature type="compositionally biased region" description="Polar residues" evidence="1">
    <location>
        <begin position="238"/>
        <end position="251"/>
    </location>
</feature>
<dbReference type="PANTHER" id="PTHR33223">
    <property type="entry name" value="CCHC-TYPE DOMAIN-CONTAINING PROTEIN"/>
    <property type="match status" value="1"/>
</dbReference>
<keyword evidence="4" id="KW-1185">Reference proteome</keyword>
<protein>
    <submittedName>
        <fullName evidence="3">Reverse transcriptase domain-containing protein</fullName>
    </submittedName>
</protein>
<evidence type="ECO:0000313" key="3">
    <source>
        <dbReference type="EMBL" id="GJT25987.1"/>
    </source>
</evidence>
<name>A0ABQ5CHG4_9ASTR</name>
<keyword evidence="3" id="KW-0808">Transferase</keyword>
<reference evidence="3" key="1">
    <citation type="journal article" date="2022" name="Int. J. Mol. Sci.">
        <title>Draft Genome of Tanacetum Coccineum: Genomic Comparison of Closely Related Tanacetum-Family Plants.</title>
        <authorList>
            <person name="Yamashiro T."/>
            <person name="Shiraishi A."/>
            <person name="Nakayama K."/>
            <person name="Satake H."/>
        </authorList>
    </citation>
    <scope>NUCLEOTIDE SEQUENCE</scope>
</reference>
<dbReference type="InterPro" id="IPR005162">
    <property type="entry name" value="Retrotrans_gag_dom"/>
</dbReference>
<organism evidence="3 4">
    <name type="scientific">Tanacetum coccineum</name>
    <dbReference type="NCBI Taxonomy" id="301880"/>
    <lineage>
        <taxon>Eukaryota</taxon>
        <taxon>Viridiplantae</taxon>
        <taxon>Streptophyta</taxon>
        <taxon>Embryophyta</taxon>
        <taxon>Tracheophyta</taxon>
        <taxon>Spermatophyta</taxon>
        <taxon>Magnoliopsida</taxon>
        <taxon>eudicotyledons</taxon>
        <taxon>Gunneridae</taxon>
        <taxon>Pentapetalae</taxon>
        <taxon>asterids</taxon>
        <taxon>campanulids</taxon>
        <taxon>Asterales</taxon>
        <taxon>Asteraceae</taxon>
        <taxon>Asteroideae</taxon>
        <taxon>Anthemideae</taxon>
        <taxon>Anthemidinae</taxon>
        <taxon>Tanacetum</taxon>
    </lineage>
</organism>
<comment type="caution">
    <text evidence="3">The sequence shown here is derived from an EMBL/GenBank/DDBJ whole genome shotgun (WGS) entry which is preliminary data.</text>
</comment>
<sequence length="398" mass="45540">MMNPCAACVRVVAPTPGSAITIPETANEFAIKGNHLTLVKGNQFDGRTKTDPHKHIHEFLRICDMFKYRDTENEVVRLMMFPLSLTGEAKTWLDELNEGPIEIWDELRTTFISRFFPPALFDRLLEEIRAFSQHEKRIFLTSLASFEDNCSINCHGHNLSKGNIIKIFYHGLSEITQEVLNAAARGIFLYKTPNQAYQLLEDKFMDLKTQLETVDKNHQASIQNLETSFDRLADKQSGRPSGSLPSYTQPNPKGHNSKAYQPPQSRNEHVNAVFKRSEEDFDALLDEGSKILHFIEGILLGEEIFAEFDEFMAMTADKNSDYESDTEDMPFEKITNNTDYKIKTSLEEPPTDLKLKPLPDNLEYVFLEEPSFLPVIISSQLSKEKKNKLIFVLKQHKA</sequence>
<gene>
    <name evidence="3" type="ORF">Tco_0895924</name>
</gene>
<evidence type="ECO:0000313" key="4">
    <source>
        <dbReference type="Proteomes" id="UP001151760"/>
    </source>
</evidence>
<keyword evidence="3" id="KW-0695">RNA-directed DNA polymerase</keyword>
<dbReference type="PANTHER" id="PTHR33223:SF11">
    <property type="entry name" value="ELEMENT PROTEIN, PUTATIVE-RELATED"/>
    <property type="match status" value="1"/>
</dbReference>
<dbReference type="Pfam" id="PF03732">
    <property type="entry name" value="Retrotrans_gag"/>
    <property type="match status" value="1"/>
</dbReference>
<feature type="domain" description="Retrotransposon gag" evidence="2">
    <location>
        <begin position="80"/>
        <end position="173"/>
    </location>
</feature>
<evidence type="ECO:0000259" key="2">
    <source>
        <dbReference type="Pfam" id="PF03732"/>
    </source>
</evidence>
<dbReference type="GO" id="GO:0003964">
    <property type="term" value="F:RNA-directed DNA polymerase activity"/>
    <property type="evidence" value="ECO:0007669"/>
    <property type="project" value="UniProtKB-KW"/>
</dbReference>
<dbReference type="EMBL" id="BQNB010014256">
    <property type="protein sequence ID" value="GJT25987.1"/>
    <property type="molecule type" value="Genomic_DNA"/>
</dbReference>
<keyword evidence="3" id="KW-0548">Nucleotidyltransferase</keyword>
<proteinExistence type="predicted"/>
<accession>A0ABQ5CHG4</accession>
<reference evidence="3" key="2">
    <citation type="submission" date="2022-01" db="EMBL/GenBank/DDBJ databases">
        <authorList>
            <person name="Yamashiro T."/>
            <person name="Shiraishi A."/>
            <person name="Satake H."/>
            <person name="Nakayama K."/>
        </authorList>
    </citation>
    <scope>NUCLEOTIDE SEQUENCE</scope>
</reference>